<name>A0A0P7WB71_9RHOB</name>
<dbReference type="Proteomes" id="UP000182045">
    <property type="component" value="Unassembled WGS sequence"/>
</dbReference>
<organism evidence="3 4">
    <name type="scientific">Roseibaca calidilacus</name>
    <dbReference type="NCBI Taxonomy" id="1666912"/>
    <lineage>
        <taxon>Bacteria</taxon>
        <taxon>Pseudomonadati</taxon>
        <taxon>Pseudomonadota</taxon>
        <taxon>Alphaproteobacteria</taxon>
        <taxon>Rhodobacterales</taxon>
        <taxon>Paracoccaceae</taxon>
        <taxon>Roseinatronobacter</taxon>
    </lineage>
</organism>
<accession>A0A0P7WB71</accession>
<dbReference type="EMBL" id="FBYC01000004">
    <property type="protein sequence ID" value="CUX81281.1"/>
    <property type="molecule type" value="Genomic_DNA"/>
</dbReference>
<reference evidence="2 5" key="2">
    <citation type="submission" date="2016-01" db="EMBL/GenBank/DDBJ databases">
        <authorList>
            <person name="Varghese N."/>
        </authorList>
    </citation>
    <scope>NUCLEOTIDE SEQUENCE [LARGE SCALE GENOMIC DNA]</scope>
    <source>
        <strain evidence="2 5">HL-91</strain>
    </source>
</reference>
<evidence type="ECO:0000256" key="1">
    <source>
        <dbReference type="SAM" id="Phobius"/>
    </source>
</evidence>
<dbReference type="OrthoDB" id="7283160at2"/>
<dbReference type="RefSeq" id="WP_072245926.1">
    <property type="nucleotide sequence ID" value="NZ_FBYC01000004.1"/>
</dbReference>
<evidence type="ECO:0000313" key="2">
    <source>
        <dbReference type="EMBL" id="CUX81281.1"/>
    </source>
</evidence>
<dbReference type="EMBL" id="LJSG01000004">
    <property type="protein sequence ID" value="KPP94931.1"/>
    <property type="molecule type" value="Genomic_DNA"/>
</dbReference>
<feature type="transmembrane region" description="Helical" evidence="1">
    <location>
        <begin position="117"/>
        <end position="138"/>
    </location>
</feature>
<keyword evidence="1" id="KW-0812">Transmembrane</keyword>
<dbReference type="AlphaFoldDB" id="A0A0P7WB71"/>
<reference evidence="3 4" key="1">
    <citation type="submission" date="2015-09" db="EMBL/GenBank/DDBJ databases">
        <title>Identification and resolution of microdiversity through metagenomic sequencing of parallel consortia.</title>
        <authorList>
            <person name="Nelson W.C."/>
            <person name="Romine M.F."/>
            <person name="Lindemann S.R."/>
        </authorList>
    </citation>
    <scope>NUCLEOTIDE SEQUENCE [LARGE SCALE GENOMIC DNA]</scope>
    <source>
        <strain evidence="3">HL-91</strain>
    </source>
</reference>
<dbReference type="STRING" id="1666912.Ga0058931_1667"/>
<keyword evidence="1" id="KW-0472">Membrane</keyword>
<evidence type="ECO:0000313" key="5">
    <source>
        <dbReference type="Proteomes" id="UP000182045"/>
    </source>
</evidence>
<keyword evidence="5" id="KW-1185">Reference proteome</keyword>
<sequence length="141" mass="15348">MNAQNVLNPHPPEFERFLYASVGKDRRGYAVTVLSALARLGLDPWKETAELVTLGRLAAQTRLGKQLARFWDVPTLAGDHLMVARDLSQLLPESRVSGSLKRSADTVTGDRMSTSKAIWVALGIAFLLLQVFLIGAGGSDE</sequence>
<evidence type="ECO:0000313" key="3">
    <source>
        <dbReference type="EMBL" id="KPP94931.1"/>
    </source>
</evidence>
<proteinExistence type="predicted"/>
<protein>
    <submittedName>
        <fullName evidence="3">Uncharacterized protein</fullName>
    </submittedName>
</protein>
<gene>
    <name evidence="2" type="ORF">Ga0058931_1667</name>
    <name evidence="3" type="ORF">HLUCCA05_14935</name>
</gene>
<keyword evidence="1" id="KW-1133">Transmembrane helix</keyword>
<dbReference type="Proteomes" id="UP000050413">
    <property type="component" value="Unassembled WGS sequence"/>
</dbReference>
<comment type="caution">
    <text evidence="3">The sequence shown here is derived from an EMBL/GenBank/DDBJ whole genome shotgun (WGS) entry which is preliminary data.</text>
</comment>
<evidence type="ECO:0000313" key="4">
    <source>
        <dbReference type="Proteomes" id="UP000050413"/>
    </source>
</evidence>